<accession>A0A6B9J6D3</accession>
<dbReference type="Proteomes" id="UP000433183">
    <property type="component" value="Segment"/>
</dbReference>
<evidence type="ECO:0000313" key="2">
    <source>
        <dbReference type="Proteomes" id="UP000433183"/>
    </source>
</evidence>
<dbReference type="Gene3D" id="3.30.565.10">
    <property type="entry name" value="Histidine kinase-like ATPase, C-terminal domain"/>
    <property type="match status" value="1"/>
</dbReference>
<proteinExistence type="predicted"/>
<dbReference type="InterPro" id="IPR036890">
    <property type="entry name" value="HATPase_C_sf"/>
</dbReference>
<dbReference type="SUPFAM" id="SSF55874">
    <property type="entry name" value="ATPase domain of HSP90 chaperone/DNA topoisomerase II/histidine kinase"/>
    <property type="match status" value="1"/>
</dbReference>
<gene>
    <name evidence="1" type="ORF">Hena1_02080</name>
</gene>
<dbReference type="Pfam" id="PF13589">
    <property type="entry name" value="HATPase_c_3"/>
    <property type="match status" value="1"/>
</dbReference>
<dbReference type="EMBL" id="MN732867">
    <property type="protein sequence ID" value="QGZ16358.1"/>
    <property type="molecule type" value="Genomic_DNA"/>
</dbReference>
<evidence type="ECO:0000313" key="1">
    <source>
        <dbReference type="EMBL" id="QGZ16358.1"/>
    </source>
</evidence>
<organism evidence="1 2">
    <name type="scientific">Erwinia phage Hena1</name>
    <dbReference type="NCBI Taxonomy" id="2678601"/>
    <lineage>
        <taxon>Viruses</taxon>
        <taxon>Duplodnaviria</taxon>
        <taxon>Heunggongvirae</taxon>
        <taxon>Uroviricota</taxon>
        <taxon>Caudoviricetes</taxon>
        <taxon>Vequintavirinae</taxon>
        <taxon>Henunavirus</taxon>
        <taxon>Henunavirus hena1</taxon>
    </lineage>
</organism>
<protein>
    <submittedName>
        <fullName evidence="1">Protein rIIA</fullName>
    </submittedName>
</protein>
<keyword evidence="2" id="KW-1185">Reference proteome</keyword>
<sequence>MIVNREYTEASVSANVESYAGGIALNAETFRIIISGIYKDKRLAAVREPLFNAFDSHIESDRKDVPIQIHSPTNLEPWFSVRDFGLGMDKEMVTKTFMVLGISTKRQNNEVVGAKGIGSKAPWAYTDMFTVTSTHNGTKTAYSAYLHKGLPRIAVLNESETIEGNGVEIKFSVDPSDVDSFRTALKKCLTYVQMPYEINDPYVRDLIVHDAPKCWHRQEVDGWVVEFYNKRQGHENVVIMGQQPYVSAALKDYPACSVTLPIGACDVSPGREYTEEGEEDGGFGEKLAAVIKQVSDGIGDEIIAQLEKTNNIMEAREFFLSRGHSYFITRYGYEWLRDKLESVIGEGNLVVSKTSYKKGSRGWKIDYDTVMSVSGVLNAPTILYADKKSALKRRAVHLAQQHSVERMHIVHLDDPGALLAEHDYFKAVFVYATSFNAPKVPTERAARTGNIRVCVFEREGNGYEQWVNKDALEDVEYYMVKRAKNQGDATWLGDFRDAKHYVRSQFDNLGVEGDEIWLVTSTAEKHISKEAKKVTKDAWIENTRDSYKEWFIRKNLESTVRIKRSMRKLFGTRTLNFRPTSESYPHRLGRYLGAESFHSTHKEAAFVQAVRGRYEKQLEKLKAEATSKYPLITKVSFRHYNSPEFKEYRGLIDAKEKNNG</sequence>
<reference evidence="1 2" key="1">
    <citation type="submission" date="2019-11" db="EMBL/GenBank/DDBJ databases">
        <title>Characterization of a new Erwinia amylovora bacteriophage.</title>
        <authorList>
            <person name="Valentovich L.N."/>
            <person name="Akhremchuk A.E."/>
            <person name="Besarab N.V."/>
            <person name="Lagonenko A.L."/>
        </authorList>
    </citation>
    <scope>NUCLEOTIDE SEQUENCE [LARGE SCALE GENOMIC DNA]</scope>
</reference>
<name>A0A6B9J6D3_9CAUD</name>